<dbReference type="Gene3D" id="3.40.50.1470">
    <property type="entry name" value="Peptidyl-tRNA hydrolase"/>
    <property type="match status" value="1"/>
</dbReference>
<keyword evidence="1" id="KW-0820">tRNA-binding</keyword>
<dbReference type="InterPro" id="IPR001328">
    <property type="entry name" value="Pept_tRNA_hydro"/>
</dbReference>
<evidence type="ECO:0000256" key="2">
    <source>
        <dbReference type="ARBA" id="ARBA00022801"/>
    </source>
</evidence>
<gene>
    <name evidence="4" type="ORF">PoMZ_10786</name>
</gene>
<sequence>MAALAPFNLRMLIVSVGNPPPLHETLHSVGHMVLRKLQQHLDATDYQPGFSSQRFGTKNCIASIGPKYTLLQSPTQMNIVGPWLASAWKQHSRLPSDQHPALVVLQDELELEFGKALTREWSSSHKGHNGIRSAQQSLPPSIHKDERFARVRIGIGRPHERDRSAVSDYVLRRATRDEKDMLEDQTTPGVVTILGELEKKWRRAYMQSLKRDASP</sequence>
<keyword evidence="2" id="KW-0378">Hydrolase</keyword>
<evidence type="ECO:0000313" key="4">
    <source>
        <dbReference type="EMBL" id="QBZ55069.1"/>
    </source>
</evidence>
<dbReference type="SUPFAM" id="SSF53178">
    <property type="entry name" value="Peptidyl-tRNA hydrolase-like"/>
    <property type="match status" value="1"/>
</dbReference>
<evidence type="ECO:0000256" key="1">
    <source>
        <dbReference type="ARBA" id="ARBA00022555"/>
    </source>
</evidence>
<name>A0A4P7MYJ1_PYROR</name>
<evidence type="ECO:0000313" key="5">
    <source>
        <dbReference type="Proteomes" id="UP000294847"/>
    </source>
</evidence>
<dbReference type="GO" id="GO:0004045">
    <property type="term" value="F:peptidyl-tRNA hydrolase activity"/>
    <property type="evidence" value="ECO:0007669"/>
    <property type="project" value="InterPro"/>
</dbReference>
<dbReference type="CDD" id="cd00462">
    <property type="entry name" value="PTH"/>
    <property type="match status" value="1"/>
</dbReference>
<proteinExistence type="predicted"/>
<evidence type="ECO:0008006" key="6">
    <source>
        <dbReference type="Google" id="ProtNLM"/>
    </source>
</evidence>
<dbReference type="EMBL" id="CP034204">
    <property type="protein sequence ID" value="QBZ55069.1"/>
    <property type="molecule type" value="Genomic_DNA"/>
</dbReference>
<dbReference type="Proteomes" id="UP000294847">
    <property type="component" value="Chromosome 1"/>
</dbReference>
<dbReference type="PANTHER" id="PTHR17224">
    <property type="entry name" value="PEPTIDYL-TRNA HYDROLASE"/>
    <property type="match status" value="1"/>
</dbReference>
<dbReference type="GO" id="GO:0000049">
    <property type="term" value="F:tRNA binding"/>
    <property type="evidence" value="ECO:0007669"/>
    <property type="project" value="UniProtKB-KW"/>
</dbReference>
<reference evidence="4 5" key="1">
    <citation type="journal article" date="2019" name="Mol. Biol. Evol.">
        <title>Blast fungal genomes show frequent chromosomal changes, gene gains and losses, and effector gene turnover.</title>
        <authorList>
            <person name="Gomez Luciano L.B."/>
            <person name="Jason Tsai I."/>
            <person name="Chuma I."/>
            <person name="Tosa Y."/>
            <person name="Chen Y.H."/>
            <person name="Li J.Y."/>
            <person name="Li M.Y."/>
            <person name="Jade Lu M.Y."/>
            <person name="Nakayashiki H."/>
            <person name="Li W.H."/>
        </authorList>
    </citation>
    <scope>NUCLEOTIDE SEQUENCE [LARGE SCALE GENOMIC DNA]</scope>
    <source>
        <strain evidence="4">MZ5-1-6</strain>
    </source>
</reference>
<keyword evidence="3" id="KW-0694">RNA-binding</keyword>
<accession>A0A4P7MYJ1</accession>
<dbReference type="PANTHER" id="PTHR17224:SF1">
    <property type="entry name" value="PEPTIDYL-TRNA HYDROLASE"/>
    <property type="match status" value="1"/>
</dbReference>
<dbReference type="AlphaFoldDB" id="A0A4P7MYJ1"/>
<evidence type="ECO:0000256" key="3">
    <source>
        <dbReference type="ARBA" id="ARBA00022884"/>
    </source>
</evidence>
<dbReference type="Pfam" id="PF01195">
    <property type="entry name" value="Pept_tRNA_hydro"/>
    <property type="match status" value="1"/>
</dbReference>
<organism evidence="4 5">
    <name type="scientific">Pyricularia oryzae</name>
    <name type="common">Rice blast fungus</name>
    <name type="synonym">Magnaporthe oryzae</name>
    <dbReference type="NCBI Taxonomy" id="318829"/>
    <lineage>
        <taxon>Eukaryota</taxon>
        <taxon>Fungi</taxon>
        <taxon>Dikarya</taxon>
        <taxon>Ascomycota</taxon>
        <taxon>Pezizomycotina</taxon>
        <taxon>Sordariomycetes</taxon>
        <taxon>Sordariomycetidae</taxon>
        <taxon>Magnaporthales</taxon>
        <taxon>Pyriculariaceae</taxon>
        <taxon>Pyricularia</taxon>
    </lineage>
</organism>
<protein>
    <recommendedName>
        <fullName evidence="6">Peptidyl-tRNA hydrolase</fullName>
    </recommendedName>
</protein>
<dbReference type="InterPro" id="IPR036416">
    <property type="entry name" value="Pept_tRNA_hydro_sf"/>
</dbReference>